<feature type="domain" description="NAD-dependent epimerase/dehydratase" evidence="1">
    <location>
        <begin position="45"/>
        <end position="206"/>
    </location>
</feature>
<gene>
    <name evidence="3" type="ORF">SDC9_25757</name>
</gene>
<evidence type="ECO:0000313" key="3">
    <source>
        <dbReference type="EMBL" id="MPL79870.1"/>
    </source>
</evidence>
<name>A0A644ULN9_9ZZZZ</name>
<sequence length="287" mass="30920">MATIKIKTAGIRGASGLVGVAVKRELESDGWIVKQIPRNFSSEDVKGLDVVINLAGHSINCRWRESEKREIRESRINTTSKIVNAIKECGDEAPALLISASAVGIYPASEIASPDNAYDEYSEERGSGFLSEVCIGWETEALKASSFTRVAVIRLGVIISSSGGAFPKLSLPFKLGLSVRYGSGKQPLSWISLEDVTGAVKLIINDSSIKGAVNLVAPQIINMSDVKSLLSSIYKTLIPLHLPDSILKIAMGGSHKLVTEGQNVKPSVLLSKGYNFKHKTLGETLRR</sequence>
<dbReference type="AlphaFoldDB" id="A0A644ULN9"/>
<dbReference type="Gene3D" id="3.40.50.720">
    <property type="entry name" value="NAD(P)-binding Rossmann-like Domain"/>
    <property type="match status" value="1"/>
</dbReference>
<organism evidence="3">
    <name type="scientific">bioreactor metagenome</name>
    <dbReference type="NCBI Taxonomy" id="1076179"/>
    <lineage>
        <taxon>unclassified sequences</taxon>
        <taxon>metagenomes</taxon>
        <taxon>ecological metagenomes</taxon>
    </lineage>
</organism>
<reference evidence="3" key="1">
    <citation type="submission" date="2019-08" db="EMBL/GenBank/DDBJ databases">
        <authorList>
            <person name="Kucharzyk K."/>
            <person name="Murdoch R.W."/>
            <person name="Higgins S."/>
            <person name="Loffler F."/>
        </authorList>
    </citation>
    <scope>NUCLEOTIDE SEQUENCE</scope>
</reference>
<dbReference type="PANTHER" id="PTHR11092:SF0">
    <property type="entry name" value="EPIMERASE FAMILY PROTEIN SDR39U1"/>
    <property type="match status" value="1"/>
</dbReference>
<dbReference type="InterPro" id="IPR001509">
    <property type="entry name" value="Epimerase_deHydtase"/>
</dbReference>
<accession>A0A644ULN9</accession>
<dbReference type="NCBIfam" id="TIGR01777">
    <property type="entry name" value="yfcH"/>
    <property type="match status" value="1"/>
</dbReference>
<feature type="domain" description="DUF1731" evidence="2">
    <location>
        <begin position="243"/>
        <end position="286"/>
    </location>
</feature>
<dbReference type="Pfam" id="PF01370">
    <property type="entry name" value="Epimerase"/>
    <property type="match status" value="1"/>
</dbReference>
<dbReference type="Pfam" id="PF08338">
    <property type="entry name" value="DUF1731"/>
    <property type="match status" value="1"/>
</dbReference>
<dbReference type="SUPFAM" id="SSF51735">
    <property type="entry name" value="NAD(P)-binding Rossmann-fold domains"/>
    <property type="match status" value="1"/>
</dbReference>
<dbReference type="EMBL" id="VSSQ01000131">
    <property type="protein sequence ID" value="MPL79870.1"/>
    <property type="molecule type" value="Genomic_DNA"/>
</dbReference>
<protein>
    <submittedName>
        <fullName evidence="3">Epimerase family protein</fullName>
    </submittedName>
</protein>
<evidence type="ECO:0000259" key="2">
    <source>
        <dbReference type="Pfam" id="PF08338"/>
    </source>
</evidence>
<dbReference type="InterPro" id="IPR010099">
    <property type="entry name" value="SDR39U1"/>
</dbReference>
<dbReference type="InterPro" id="IPR036291">
    <property type="entry name" value="NAD(P)-bd_dom_sf"/>
</dbReference>
<evidence type="ECO:0000259" key="1">
    <source>
        <dbReference type="Pfam" id="PF01370"/>
    </source>
</evidence>
<comment type="caution">
    <text evidence="3">The sequence shown here is derived from an EMBL/GenBank/DDBJ whole genome shotgun (WGS) entry which is preliminary data.</text>
</comment>
<dbReference type="PANTHER" id="PTHR11092">
    <property type="entry name" value="SUGAR NUCLEOTIDE EPIMERASE RELATED"/>
    <property type="match status" value="1"/>
</dbReference>
<proteinExistence type="predicted"/>
<dbReference type="InterPro" id="IPR013549">
    <property type="entry name" value="DUF1731"/>
</dbReference>